<evidence type="ECO:0000313" key="16">
    <source>
        <dbReference type="Proteomes" id="UP000306102"/>
    </source>
</evidence>
<dbReference type="CDD" id="cd06606">
    <property type="entry name" value="STKc_MAPKKK"/>
    <property type="match status" value="1"/>
</dbReference>
<dbReference type="InterPro" id="IPR040397">
    <property type="entry name" value="SWAP"/>
</dbReference>
<feature type="compositionally biased region" description="Low complexity" evidence="12">
    <location>
        <begin position="442"/>
        <end position="451"/>
    </location>
</feature>
<dbReference type="InterPro" id="IPR000061">
    <property type="entry name" value="Surp"/>
</dbReference>
<evidence type="ECO:0000259" key="14">
    <source>
        <dbReference type="PROSITE" id="PS50128"/>
    </source>
</evidence>
<dbReference type="GO" id="GO:0004672">
    <property type="term" value="F:protein kinase activity"/>
    <property type="evidence" value="ECO:0007669"/>
    <property type="project" value="InterPro"/>
</dbReference>
<feature type="region of interest" description="Disordered" evidence="12">
    <location>
        <begin position="617"/>
        <end position="651"/>
    </location>
</feature>
<keyword evidence="8" id="KW-0805">Transcription regulation</keyword>
<evidence type="ECO:0000256" key="5">
    <source>
        <dbReference type="ARBA" id="ARBA00022777"/>
    </source>
</evidence>
<dbReference type="InterPro" id="IPR035967">
    <property type="entry name" value="SWAP/Surp_sf"/>
</dbReference>
<evidence type="ECO:0000313" key="15">
    <source>
        <dbReference type="EMBL" id="THG14670.1"/>
    </source>
</evidence>
<feature type="region of interest" description="Disordered" evidence="12">
    <location>
        <begin position="518"/>
        <end position="538"/>
    </location>
</feature>
<dbReference type="InterPro" id="IPR008271">
    <property type="entry name" value="Ser/Thr_kinase_AS"/>
</dbReference>
<gene>
    <name evidence="15" type="ORF">TEA_004740</name>
</gene>
<dbReference type="PANTHER" id="PTHR13161">
    <property type="entry name" value="SPLICING FACTOR SUPPRESSOR OF WHITE APRICOT"/>
    <property type="match status" value="1"/>
</dbReference>
<feature type="domain" description="SURP motif" evidence="14">
    <location>
        <begin position="359"/>
        <end position="401"/>
    </location>
</feature>
<feature type="domain" description="SURP motif" evidence="14">
    <location>
        <begin position="148"/>
        <end position="190"/>
    </location>
</feature>
<keyword evidence="16" id="KW-1185">Reference proteome</keyword>
<dbReference type="PROSITE" id="PS50011">
    <property type="entry name" value="PROTEIN_KINASE_DOM"/>
    <property type="match status" value="1"/>
</dbReference>
<keyword evidence="7" id="KW-0694">RNA-binding</keyword>
<feature type="compositionally biased region" description="Polar residues" evidence="12">
    <location>
        <begin position="527"/>
        <end position="538"/>
    </location>
</feature>
<dbReference type="InterPro" id="IPR017441">
    <property type="entry name" value="Protein_kinase_ATP_BS"/>
</dbReference>
<dbReference type="InterPro" id="IPR019147">
    <property type="entry name" value="SWAP_N_domain"/>
</dbReference>
<protein>
    <recommendedName>
        <fullName evidence="17">Protein kinase domain-containing protein</fullName>
    </recommendedName>
</protein>
<name>A0A4S4EE74_CAMSN</name>
<evidence type="ECO:0000256" key="4">
    <source>
        <dbReference type="ARBA" id="ARBA00022741"/>
    </source>
</evidence>
<sequence>MDLELIGRHALLFDDDATAAFVNSDDALVEWHSLLIDRYDVRHLLSAPPPLRKRRNPPSSLSSADSELDHERYLDLPPPSEEQESDGRAKRGDGGVYNAVAFSYGNYDESTDQKNSDIGLGDSVFHPPFPVPESLLQCLPPTEKLHQIIARTAMFVSKHGGQSEIVLRVKQGDNPTFGFLMPDHHLHAYFRFLVDHQELLQSDTDGKSENEKKGNTEYNQMDGVGAGAGAGALSLLGSVYGSGEDEDASESKVNVSGKTFDASGATVCHGSEKTQLSENVDGKDEAVAKHLSPSKEKVQVLKRNSFKSASKAGTTNSVKKGDSISLISAAVDESQSSALPNASKVEPLVLEPPSDLKRFVEKIVEFILKNGKQFEAVLIEQDSKYGRFPFLVPSNQYHPYYVKVLQQAQELKVTGKSFFSEKDDSVMHRQDKKSSLSKESDSLSLGSASSDMPYDSDRKEKFRMVIGKSKKDGPDPSSKATLPQFGVSVDAAAAAAILQAATRGIKYPNLGILSSTSLNGESHGRNSETGQPSSLGTDISSHLENVIQKSEQKGDQSVLVPIAKAIAKTAAIEVANEADSSEAHMTREQKQKAERLKRAKMFVAMLKTGAAPYKSEPLRSLSVEPQESGVSGSGDKVVNLSGKEREGSSVPLDVDTMDKKERFEKKYSDDEYNERKSRRKYRSRGPTIGVGATATVSIATTTSGDRFAVKSSELSRSKFLQKEQHFLSKLSSPHIIQYMGFEITHEFNNQPMYNLFMEYVPAGTISDELKRHGGSFTESKIKSYTHQILQGLNYLHLNGLVHCDIKGQNILMGRDGLKIADLGCARLAEHGGDTVFSGTPVFMAPEVVSGEGQGFPADIWALGCTVIEMATGSPPWPEVNDPVSALYRIGFSGDIPEFPRWFSETAKDFLSKCLKRDWRERWTAKELLQHPFFEELNCGKSDEFGENSPKTVLDQDFWDSSMEVEAPLNLTHIDSSPSDSPSERFNRLIGSDSNLPNWTCDEDWVTIRSNNGIEESKKFQEQSKNMDTEEKRLIETELYMFSGAYYHCDSIVSDDWLAEWSVEVMISVIECLCVCIDFVKLCTGKKFGESALFWRTI</sequence>
<feature type="domain" description="Protein kinase" evidence="13">
    <location>
        <begin position="682"/>
        <end position="933"/>
    </location>
</feature>
<evidence type="ECO:0000256" key="2">
    <source>
        <dbReference type="ARBA" id="ARBA00022679"/>
    </source>
</evidence>
<dbReference type="GO" id="GO:0000395">
    <property type="term" value="P:mRNA 5'-splice site recognition"/>
    <property type="evidence" value="ECO:0007669"/>
    <property type="project" value="TreeGrafter"/>
</dbReference>
<dbReference type="Pfam" id="PF09750">
    <property type="entry name" value="DRY_EERY"/>
    <property type="match status" value="1"/>
</dbReference>
<dbReference type="InterPro" id="IPR011009">
    <property type="entry name" value="Kinase-like_dom_sf"/>
</dbReference>
<dbReference type="PROSITE" id="PS00107">
    <property type="entry name" value="PROTEIN_KINASE_ATP"/>
    <property type="match status" value="1"/>
</dbReference>
<dbReference type="SUPFAM" id="SSF56112">
    <property type="entry name" value="Protein kinase-like (PK-like)"/>
    <property type="match status" value="1"/>
</dbReference>
<keyword evidence="10" id="KW-0508">mRNA splicing</keyword>
<feature type="compositionally biased region" description="Basic and acidic residues" evidence="12">
    <location>
        <begin position="424"/>
        <end position="441"/>
    </location>
</feature>
<dbReference type="GO" id="GO:0005524">
    <property type="term" value="F:ATP binding"/>
    <property type="evidence" value="ECO:0007669"/>
    <property type="project" value="UniProtKB-UniRule"/>
</dbReference>
<dbReference type="GO" id="GO:0003723">
    <property type="term" value="F:RNA binding"/>
    <property type="evidence" value="ECO:0007669"/>
    <property type="project" value="UniProtKB-KW"/>
</dbReference>
<keyword evidence="4 11" id="KW-0547">Nucleotide-binding</keyword>
<feature type="compositionally biased region" description="Basic and acidic residues" evidence="12">
    <location>
        <begin position="665"/>
        <end position="675"/>
    </location>
</feature>
<proteinExistence type="predicted"/>
<keyword evidence="9" id="KW-0804">Transcription</keyword>
<dbReference type="SUPFAM" id="SSF109905">
    <property type="entry name" value="Surp module (SWAP domain)"/>
    <property type="match status" value="2"/>
</dbReference>
<reference evidence="15 16" key="1">
    <citation type="journal article" date="2018" name="Proc. Natl. Acad. Sci. U.S.A.">
        <title>Draft genome sequence of Camellia sinensis var. sinensis provides insights into the evolution of the tea genome and tea quality.</title>
        <authorList>
            <person name="Wei C."/>
            <person name="Yang H."/>
            <person name="Wang S."/>
            <person name="Zhao J."/>
            <person name="Liu C."/>
            <person name="Gao L."/>
            <person name="Xia E."/>
            <person name="Lu Y."/>
            <person name="Tai Y."/>
            <person name="She G."/>
            <person name="Sun J."/>
            <person name="Cao H."/>
            <person name="Tong W."/>
            <person name="Gao Q."/>
            <person name="Li Y."/>
            <person name="Deng W."/>
            <person name="Jiang X."/>
            <person name="Wang W."/>
            <person name="Chen Q."/>
            <person name="Zhang S."/>
            <person name="Li H."/>
            <person name="Wu J."/>
            <person name="Wang P."/>
            <person name="Li P."/>
            <person name="Shi C."/>
            <person name="Zheng F."/>
            <person name="Jian J."/>
            <person name="Huang B."/>
            <person name="Shan D."/>
            <person name="Shi M."/>
            <person name="Fang C."/>
            <person name="Yue Y."/>
            <person name="Li F."/>
            <person name="Li D."/>
            <person name="Wei S."/>
            <person name="Han B."/>
            <person name="Jiang C."/>
            <person name="Yin Y."/>
            <person name="Xia T."/>
            <person name="Zhang Z."/>
            <person name="Bennetzen J.L."/>
            <person name="Zhao S."/>
            <person name="Wan X."/>
        </authorList>
    </citation>
    <scope>NUCLEOTIDE SEQUENCE [LARGE SCALE GENOMIC DNA]</scope>
    <source>
        <strain evidence="16">cv. Shuchazao</strain>
        <tissue evidence="15">Leaf</tissue>
    </source>
</reference>
<dbReference type="SMART" id="SM01141">
    <property type="entry name" value="DRY_EERY"/>
    <property type="match status" value="1"/>
</dbReference>
<accession>A0A4S4EE74</accession>
<keyword evidence="5" id="KW-0418">Kinase</keyword>
<feature type="region of interest" description="Disordered" evidence="12">
    <location>
        <begin position="665"/>
        <end position="686"/>
    </location>
</feature>
<dbReference type="Pfam" id="PF01805">
    <property type="entry name" value="Surp"/>
    <property type="match status" value="2"/>
</dbReference>
<dbReference type="InterPro" id="IPR000719">
    <property type="entry name" value="Prot_kinase_dom"/>
</dbReference>
<keyword evidence="3" id="KW-0677">Repeat</keyword>
<dbReference type="STRING" id="542762.A0A4S4EE74"/>
<evidence type="ECO:0000256" key="12">
    <source>
        <dbReference type="SAM" id="MobiDB-lite"/>
    </source>
</evidence>
<keyword evidence="2" id="KW-0808">Transferase</keyword>
<evidence type="ECO:0000256" key="9">
    <source>
        <dbReference type="ARBA" id="ARBA00023163"/>
    </source>
</evidence>
<keyword evidence="6 11" id="KW-0067">ATP-binding</keyword>
<comment type="caution">
    <text evidence="15">The sequence shown here is derived from an EMBL/GenBank/DDBJ whole genome shotgun (WGS) entry which is preliminary data.</text>
</comment>
<dbReference type="SMART" id="SM00648">
    <property type="entry name" value="SWAP"/>
    <property type="match status" value="2"/>
</dbReference>
<keyword evidence="1" id="KW-0507">mRNA processing</keyword>
<evidence type="ECO:0000256" key="7">
    <source>
        <dbReference type="ARBA" id="ARBA00022884"/>
    </source>
</evidence>
<dbReference type="EMBL" id="SDRB02005142">
    <property type="protein sequence ID" value="THG14670.1"/>
    <property type="molecule type" value="Genomic_DNA"/>
</dbReference>
<evidence type="ECO:0000256" key="10">
    <source>
        <dbReference type="ARBA" id="ARBA00023187"/>
    </source>
</evidence>
<dbReference type="Pfam" id="PF00069">
    <property type="entry name" value="Pkinase"/>
    <property type="match status" value="1"/>
</dbReference>
<feature type="binding site" evidence="11">
    <location>
        <position position="710"/>
    </location>
    <ligand>
        <name>ATP</name>
        <dbReference type="ChEBI" id="CHEBI:30616"/>
    </ligand>
</feature>
<evidence type="ECO:0000256" key="11">
    <source>
        <dbReference type="PROSITE-ProRule" id="PRU10141"/>
    </source>
</evidence>
<dbReference type="Gene3D" id="1.10.10.790">
    <property type="entry name" value="Surp module"/>
    <property type="match status" value="2"/>
</dbReference>
<evidence type="ECO:0000256" key="8">
    <source>
        <dbReference type="ARBA" id="ARBA00023015"/>
    </source>
</evidence>
<organism evidence="15 16">
    <name type="scientific">Camellia sinensis var. sinensis</name>
    <name type="common">China tea</name>
    <dbReference type="NCBI Taxonomy" id="542762"/>
    <lineage>
        <taxon>Eukaryota</taxon>
        <taxon>Viridiplantae</taxon>
        <taxon>Streptophyta</taxon>
        <taxon>Embryophyta</taxon>
        <taxon>Tracheophyta</taxon>
        <taxon>Spermatophyta</taxon>
        <taxon>Magnoliopsida</taxon>
        <taxon>eudicotyledons</taxon>
        <taxon>Gunneridae</taxon>
        <taxon>Pentapetalae</taxon>
        <taxon>asterids</taxon>
        <taxon>Ericales</taxon>
        <taxon>Theaceae</taxon>
        <taxon>Camellia</taxon>
    </lineage>
</organism>
<dbReference type="PROSITE" id="PS50128">
    <property type="entry name" value="SURP"/>
    <property type="match status" value="2"/>
</dbReference>
<dbReference type="Gene3D" id="1.10.510.10">
    <property type="entry name" value="Transferase(Phosphotransferase) domain 1"/>
    <property type="match status" value="1"/>
</dbReference>
<dbReference type="AlphaFoldDB" id="A0A4S4EE74"/>
<feature type="region of interest" description="Disordered" evidence="12">
    <location>
        <begin position="48"/>
        <end position="93"/>
    </location>
</feature>
<dbReference type="PANTHER" id="PTHR13161:SF15">
    <property type="entry name" value="SPLICING FACTOR, SUPPRESSOR OF WHITE-APRICOT HOMOLOG"/>
    <property type="match status" value="1"/>
</dbReference>
<evidence type="ECO:0000259" key="13">
    <source>
        <dbReference type="PROSITE" id="PS50011"/>
    </source>
</evidence>
<dbReference type="PROSITE" id="PS00108">
    <property type="entry name" value="PROTEIN_KINASE_ST"/>
    <property type="match status" value="1"/>
</dbReference>
<feature type="region of interest" description="Disordered" evidence="12">
    <location>
        <begin position="424"/>
        <end position="457"/>
    </location>
</feature>
<evidence type="ECO:0000256" key="1">
    <source>
        <dbReference type="ARBA" id="ARBA00022664"/>
    </source>
</evidence>
<evidence type="ECO:0000256" key="6">
    <source>
        <dbReference type="ARBA" id="ARBA00022840"/>
    </source>
</evidence>
<dbReference type="SMART" id="SM00220">
    <property type="entry name" value="S_TKc"/>
    <property type="match status" value="1"/>
</dbReference>
<dbReference type="Proteomes" id="UP000306102">
    <property type="component" value="Unassembled WGS sequence"/>
</dbReference>
<evidence type="ECO:0000256" key="3">
    <source>
        <dbReference type="ARBA" id="ARBA00022737"/>
    </source>
</evidence>
<evidence type="ECO:0008006" key="17">
    <source>
        <dbReference type="Google" id="ProtNLM"/>
    </source>
</evidence>